<keyword evidence="3" id="KW-1185">Reference proteome</keyword>
<protein>
    <submittedName>
        <fullName evidence="2">Transglutaminase</fullName>
    </submittedName>
</protein>
<dbReference type="PANTHER" id="PTHR35532">
    <property type="entry name" value="SIMILAR TO POLYHYDROXYALKANOATE DEPOLYMERASE"/>
    <property type="match status" value="1"/>
</dbReference>
<dbReference type="InterPro" id="IPR002931">
    <property type="entry name" value="Transglutaminase-like"/>
</dbReference>
<name>A0ABN6Z3D7_9BACE</name>
<dbReference type="SMART" id="SM00460">
    <property type="entry name" value="TGc"/>
    <property type="match status" value="1"/>
</dbReference>
<dbReference type="Pfam" id="PF01841">
    <property type="entry name" value="Transglut_core"/>
    <property type="match status" value="2"/>
</dbReference>
<dbReference type="PANTHER" id="PTHR35532:SF5">
    <property type="entry name" value="CARBOHYDRATE-BINDING DOMAIN-CONTAINING PROTEIN"/>
    <property type="match status" value="1"/>
</dbReference>
<proteinExistence type="predicted"/>
<dbReference type="InterPro" id="IPR038765">
    <property type="entry name" value="Papain-like_cys_pep_sf"/>
</dbReference>
<evidence type="ECO:0000259" key="1">
    <source>
        <dbReference type="SMART" id="SM00460"/>
    </source>
</evidence>
<sequence>MCAQTHFISDNSYRQQVEKAFAEKKAAMPHGGLFNIFSSKLPLQEKEAMKFLYAYMSIKDITDYPDTFFLKGVRLSFQARKEMPWGKEISEQLFRHFVLPLRVNNEALDNSREVFYGELKDRVKNLSLYDAILEVNHWCHEKVIYTPSDSRTSSPLASVCTAYGRCGEESTFLVAALRAVGIPARQVYTPRWAHTDDNHAWVEAWANGKWYFLGACEPEPVLNVAWFNAPAKRGMLMHTNVFGHYNGKEEIMTVTPNYTEINVIDNYAPTDRIDVKIVDGKNQPVVGATVEYKLYNYGELYSVAKKVSDKDGKSFLTSGKGDIIVWVSKDGKFTFRKASVGKDHALTLVLDKAAPDMKEMPLDIVPPAEGVVDIQVSKEQRAANNIRLAKEDSIRNAYVATFISEARIKEDAAKLNIDFEKAKKLFVASRGNWGQIEKFLFTTTTANREKALNLLEAISAKDLRDTRAEVLIDHLLYTADGTGDVYNNYLLNPRVADEFLTPYKQEFQKVISPELAAKFRKNPKAWADWCRQNIKINNNLNANKLYMSPMGVWNSRMADSRSLKVFFVAVLRSLGVPARVELMTGKPQYYENNTWMDVDFENAEKGNAPFGYVTASYAPISSLKDPLYYKHFTISKIEDGKLHLLEFDENDESTWSKIFSKPLKLDAGDYLMVTGSRMADGSVLSDLRFFTVEDGKTTDISLKMRESNDKVQVLGSFNSESTFINVATGKEQSVLDANGRGYFIVALVQNNQEPTNHALRDIAACKKQLEEWGKKIIVLFPDEEQWKAFNPKGYGDLPSNIIYGIDKNGSVLRQVKEGTEVVRRGELPVVIVGDTFNRVVFASQGYRIGMGEQLVKVIGQIQAAPTEEKGCTPAPVSQCTR</sequence>
<evidence type="ECO:0000313" key="2">
    <source>
        <dbReference type="EMBL" id="BEG99072.1"/>
    </source>
</evidence>
<gene>
    <name evidence="2" type="ORF">BSYN_13370</name>
</gene>
<accession>A0ABN6Z3D7</accession>
<dbReference type="SUPFAM" id="SSF54001">
    <property type="entry name" value="Cysteine proteinases"/>
    <property type="match status" value="1"/>
</dbReference>
<organism evidence="2 3">
    <name type="scientific">Bacteroides sedimenti</name>
    <dbReference type="NCBI Taxonomy" id="2136147"/>
    <lineage>
        <taxon>Bacteria</taxon>
        <taxon>Pseudomonadati</taxon>
        <taxon>Bacteroidota</taxon>
        <taxon>Bacteroidia</taxon>
        <taxon>Bacteroidales</taxon>
        <taxon>Bacteroidaceae</taxon>
        <taxon>Bacteroides</taxon>
    </lineage>
</organism>
<evidence type="ECO:0000313" key="3">
    <source>
        <dbReference type="Proteomes" id="UP001496674"/>
    </source>
</evidence>
<dbReference type="Gene3D" id="3.10.620.30">
    <property type="match status" value="1"/>
</dbReference>
<reference evidence="2 3" key="1">
    <citation type="submission" date="2023-04" db="EMBL/GenBank/DDBJ databases">
        <title>Draft genome sequence of acteroides sedimenti strain YN3PY1.</title>
        <authorList>
            <person name="Yoshida N."/>
        </authorList>
    </citation>
    <scope>NUCLEOTIDE SEQUENCE [LARGE SCALE GENOMIC DNA]</scope>
    <source>
        <strain evidence="2 3">YN3PY1</strain>
    </source>
</reference>
<feature type="domain" description="Transglutaminase-like" evidence="1">
    <location>
        <begin position="158"/>
        <end position="217"/>
    </location>
</feature>
<dbReference type="Gene3D" id="2.60.40.1120">
    <property type="entry name" value="Carboxypeptidase-like, regulatory domain"/>
    <property type="match status" value="1"/>
</dbReference>
<dbReference type="EMBL" id="AP028055">
    <property type="protein sequence ID" value="BEG99072.1"/>
    <property type="molecule type" value="Genomic_DNA"/>
</dbReference>
<dbReference type="Proteomes" id="UP001496674">
    <property type="component" value="Chromosome"/>
</dbReference>